<dbReference type="PANTHER" id="PTHR42789:SF1">
    <property type="entry name" value="D-ISOMER SPECIFIC 2-HYDROXYACID DEHYDROGENASE FAMILY PROTEIN (AFU_ORTHOLOGUE AFUA_6G10090)"/>
    <property type="match status" value="1"/>
</dbReference>
<dbReference type="Proteomes" id="UP000194137">
    <property type="component" value="Chromosome"/>
</dbReference>
<evidence type="ECO:0000313" key="6">
    <source>
        <dbReference type="EMBL" id="ARP97752.1"/>
    </source>
</evidence>
<dbReference type="InterPro" id="IPR036291">
    <property type="entry name" value="NAD(P)-bd_dom_sf"/>
</dbReference>
<evidence type="ECO:0000256" key="3">
    <source>
        <dbReference type="ARBA" id="ARBA00023002"/>
    </source>
</evidence>
<gene>
    <name evidence="6" type="ORF">CAK95_00655</name>
</gene>
<dbReference type="InterPro" id="IPR029753">
    <property type="entry name" value="D-isomer_DH_CS"/>
</dbReference>
<accession>A0A1W6ZKA1</accession>
<name>A0A1W6ZKA1_9HYPH</name>
<sequence length="318" mass="34569">MPMRCAVLDDYQNVALTMADWSRVTGDAEVTVFNEMLGNTDAVAKALQGFQIVCLMRERTPFPRALFEKLPDLKLLVTTGGRNAAIDISAAKDHGVVVCGTDGAKHPTAELAIGLMIDLARNISVENARMKAGEAWQSTVGRDLFQHTIGILGLGNLGGRVAKVAQAFGMRVLAWSQNLTPERCKELGVEYATKADLFQQSDFITIHMVLSDRSRGLVSATDLSMMKPSAYIINTSRGPIIDEAALITALQDRTIAGAGLDVFDTEPLPRDHILRKLPNVILTPHLGYVTQDGYKLFYGGTVDAIRAFLDGKPIRVIS</sequence>
<dbReference type="InterPro" id="IPR029752">
    <property type="entry name" value="D-isomer_DH_CS1"/>
</dbReference>
<comment type="similarity">
    <text evidence="1 5">Belongs to the D-isomer specific 2-hydroxyacid dehydrogenase family.</text>
</comment>
<dbReference type="SUPFAM" id="SSF51735">
    <property type="entry name" value="NAD(P)-binding Rossmann-fold domains"/>
    <property type="match status" value="1"/>
</dbReference>
<dbReference type="OrthoDB" id="9793626at2"/>
<reference evidence="6 7" key="1">
    <citation type="submission" date="2017-05" db="EMBL/GenBank/DDBJ databases">
        <title>Full genome sequence of Pseudorhodoplanes sinuspersici.</title>
        <authorList>
            <person name="Dastgheib S.M.M."/>
            <person name="Shavandi M."/>
            <person name="Tirandaz H."/>
        </authorList>
    </citation>
    <scope>NUCLEOTIDE SEQUENCE [LARGE SCALE GENOMIC DNA]</scope>
    <source>
        <strain evidence="6 7">RIPI110</strain>
    </source>
</reference>
<keyword evidence="7" id="KW-1185">Reference proteome</keyword>
<protein>
    <submittedName>
        <fullName evidence="6">Hydroxyacid dehydrogenase</fullName>
    </submittedName>
</protein>
<dbReference type="InterPro" id="IPR006140">
    <property type="entry name" value="D-isomer_DH_NAD-bd"/>
</dbReference>
<dbReference type="STRING" id="1235591.CAK95_00655"/>
<dbReference type="InterPro" id="IPR006139">
    <property type="entry name" value="D-isomer_2_OHA_DH_cat_dom"/>
</dbReference>
<keyword evidence="3 5" id="KW-0560">Oxidoreductase</keyword>
<dbReference type="Pfam" id="PF02826">
    <property type="entry name" value="2-Hacid_dh_C"/>
    <property type="match status" value="1"/>
</dbReference>
<dbReference type="AlphaFoldDB" id="A0A1W6ZKA1"/>
<dbReference type="GO" id="GO:0008652">
    <property type="term" value="P:amino acid biosynthetic process"/>
    <property type="evidence" value="ECO:0007669"/>
    <property type="project" value="UniProtKB-KW"/>
</dbReference>
<dbReference type="GO" id="GO:0051287">
    <property type="term" value="F:NAD binding"/>
    <property type="evidence" value="ECO:0007669"/>
    <property type="project" value="InterPro"/>
</dbReference>
<keyword evidence="2" id="KW-0028">Amino-acid biosynthesis</keyword>
<dbReference type="PANTHER" id="PTHR42789">
    <property type="entry name" value="D-ISOMER SPECIFIC 2-HYDROXYACID DEHYDROGENASE FAMILY PROTEIN (AFU_ORTHOLOGUE AFUA_6G10090)"/>
    <property type="match status" value="1"/>
</dbReference>
<dbReference type="KEGG" id="psin:CAK95_00655"/>
<dbReference type="Pfam" id="PF00389">
    <property type="entry name" value="2-Hacid_dh"/>
    <property type="match status" value="1"/>
</dbReference>
<dbReference type="EMBL" id="CP021112">
    <property type="protein sequence ID" value="ARP97752.1"/>
    <property type="molecule type" value="Genomic_DNA"/>
</dbReference>
<evidence type="ECO:0000256" key="1">
    <source>
        <dbReference type="ARBA" id="ARBA00005854"/>
    </source>
</evidence>
<dbReference type="CDD" id="cd12169">
    <property type="entry name" value="PGDH_like_1"/>
    <property type="match status" value="1"/>
</dbReference>
<dbReference type="PROSITE" id="PS00065">
    <property type="entry name" value="D_2_HYDROXYACID_DH_1"/>
    <property type="match status" value="1"/>
</dbReference>
<evidence type="ECO:0000256" key="4">
    <source>
        <dbReference type="ARBA" id="ARBA00023027"/>
    </source>
</evidence>
<evidence type="ECO:0000256" key="2">
    <source>
        <dbReference type="ARBA" id="ARBA00022605"/>
    </source>
</evidence>
<evidence type="ECO:0000313" key="7">
    <source>
        <dbReference type="Proteomes" id="UP000194137"/>
    </source>
</evidence>
<dbReference type="RefSeq" id="WP_086086072.1">
    <property type="nucleotide sequence ID" value="NZ_CP021112.1"/>
</dbReference>
<dbReference type="PROSITE" id="PS00671">
    <property type="entry name" value="D_2_HYDROXYACID_DH_3"/>
    <property type="match status" value="1"/>
</dbReference>
<dbReference type="FunFam" id="3.40.50.720:FF:000203">
    <property type="entry name" value="D-3-phosphoglycerate dehydrogenase (SerA)"/>
    <property type="match status" value="1"/>
</dbReference>
<organism evidence="6 7">
    <name type="scientific">Pseudorhodoplanes sinuspersici</name>
    <dbReference type="NCBI Taxonomy" id="1235591"/>
    <lineage>
        <taxon>Bacteria</taxon>
        <taxon>Pseudomonadati</taxon>
        <taxon>Pseudomonadota</taxon>
        <taxon>Alphaproteobacteria</taxon>
        <taxon>Hyphomicrobiales</taxon>
        <taxon>Pseudorhodoplanes</taxon>
    </lineage>
</organism>
<dbReference type="SUPFAM" id="SSF52283">
    <property type="entry name" value="Formate/glycerate dehydrogenase catalytic domain-like"/>
    <property type="match status" value="1"/>
</dbReference>
<evidence type="ECO:0000256" key="5">
    <source>
        <dbReference type="RuleBase" id="RU003719"/>
    </source>
</evidence>
<keyword evidence="4" id="KW-0520">NAD</keyword>
<dbReference type="GO" id="GO:0016616">
    <property type="term" value="F:oxidoreductase activity, acting on the CH-OH group of donors, NAD or NADP as acceptor"/>
    <property type="evidence" value="ECO:0007669"/>
    <property type="project" value="InterPro"/>
</dbReference>
<dbReference type="Gene3D" id="3.40.50.720">
    <property type="entry name" value="NAD(P)-binding Rossmann-like Domain"/>
    <property type="match status" value="2"/>
</dbReference>
<dbReference type="InterPro" id="IPR050857">
    <property type="entry name" value="D-2-hydroxyacid_DH"/>
</dbReference>
<proteinExistence type="inferred from homology"/>